<proteinExistence type="predicted"/>
<protein>
    <recommendedName>
        <fullName evidence="5">Toprim domain-containing protein</fullName>
    </recommendedName>
</protein>
<keyword evidence="7" id="KW-1185">Reference proteome</keyword>
<dbReference type="Pfam" id="PF01565">
    <property type="entry name" value="FAD_binding_4"/>
    <property type="match status" value="1"/>
</dbReference>
<evidence type="ECO:0000256" key="3">
    <source>
        <dbReference type="ARBA" id="ARBA00022827"/>
    </source>
</evidence>
<dbReference type="InterPro" id="IPR006171">
    <property type="entry name" value="TOPRIM_dom"/>
</dbReference>
<keyword evidence="2" id="KW-0732">Signal</keyword>
<dbReference type="Pfam" id="PF08031">
    <property type="entry name" value="BBE"/>
    <property type="match status" value="1"/>
</dbReference>
<evidence type="ECO:0000256" key="2">
    <source>
        <dbReference type="ARBA" id="ARBA00022729"/>
    </source>
</evidence>
<dbReference type="SUPFAM" id="SSF56731">
    <property type="entry name" value="DNA primase core"/>
    <property type="match status" value="1"/>
</dbReference>
<reference evidence="6" key="1">
    <citation type="submission" date="2020-03" db="EMBL/GenBank/DDBJ databases">
        <title>A high-quality chromosome-level genome assembly of a woody plant with both climbing and erect habits, Rhamnella rubrinervis.</title>
        <authorList>
            <person name="Lu Z."/>
            <person name="Yang Y."/>
            <person name="Zhu X."/>
            <person name="Sun Y."/>
        </authorList>
    </citation>
    <scope>NUCLEOTIDE SEQUENCE</scope>
    <source>
        <strain evidence="6">BYM</strain>
        <tissue evidence="6">Leaf</tissue>
    </source>
</reference>
<evidence type="ECO:0000313" key="7">
    <source>
        <dbReference type="Proteomes" id="UP000796880"/>
    </source>
</evidence>
<dbReference type="InterPro" id="IPR034154">
    <property type="entry name" value="TOPRIM_DnaG/twinkle"/>
</dbReference>
<evidence type="ECO:0000256" key="1">
    <source>
        <dbReference type="ARBA" id="ARBA00022630"/>
    </source>
</evidence>
<keyword evidence="3" id="KW-0274">FAD</keyword>
<evidence type="ECO:0000313" key="6">
    <source>
        <dbReference type="EMBL" id="KAF3450214.1"/>
    </source>
</evidence>
<dbReference type="SUPFAM" id="SSF56176">
    <property type="entry name" value="FAD-binding/transporter-associated domain-like"/>
    <property type="match status" value="1"/>
</dbReference>
<gene>
    <name evidence="6" type="ORF">FNV43_RR06294</name>
</gene>
<dbReference type="GO" id="GO:0050660">
    <property type="term" value="F:flavin adenine dinucleotide binding"/>
    <property type="evidence" value="ECO:0007669"/>
    <property type="project" value="InterPro"/>
</dbReference>
<dbReference type="InterPro" id="IPR006094">
    <property type="entry name" value="Oxid_FAD_bind_N"/>
</dbReference>
<dbReference type="Gene3D" id="3.40.1360.10">
    <property type="match status" value="1"/>
</dbReference>
<evidence type="ECO:0000256" key="4">
    <source>
        <dbReference type="ARBA" id="ARBA00023180"/>
    </source>
</evidence>
<name>A0A8K0ML97_9ROSA</name>
<dbReference type="InterPro" id="IPR012951">
    <property type="entry name" value="BBE"/>
</dbReference>
<dbReference type="Proteomes" id="UP000796880">
    <property type="component" value="Unassembled WGS sequence"/>
</dbReference>
<dbReference type="SMART" id="SM00493">
    <property type="entry name" value="TOPRIM"/>
    <property type="match status" value="1"/>
</dbReference>
<dbReference type="GO" id="GO:0016491">
    <property type="term" value="F:oxidoreductase activity"/>
    <property type="evidence" value="ECO:0007669"/>
    <property type="project" value="InterPro"/>
</dbReference>
<feature type="domain" description="Toprim" evidence="5">
    <location>
        <begin position="585"/>
        <end position="672"/>
    </location>
</feature>
<dbReference type="Pfam" id="PF13662">
    <property type="entry name" value="Toprim_4"/>
    <property type="match status" value="1"/>
</dbReference>
<dbReference type="EMBL" id="VOIH02000003">
    <property type="protein sequence ID" value="KAF3450214.1"/>
    <property type="molecule type" value="Genomic_DNA"/>
</dbReference>
<evidence type="ECO:0000259" key="5">
    <source>
        <dbReference type="SMART" id="SM00493"/>
    </source>
</evidence>
<comment type="caution">
    <text evidence="6">The sequence shown here is derived from an EMBL/GenBank/DDBJ whole genome shotgun (WGS) entry which is preliminary data.</text>
</comment>
<dbReference type="AlphaFoldDB" id="A0A8K0ML97"/>
<keyword evidence="1" id="KW-0285">Flavoprotein</keyword>
<dbReference type="PANTHER" id="PTHR32448">
    <property type="entry name" value="OS08G0158400 PROTEIN"/>
    <property type="match status" value="1"/>
</dbReference>
<organism evidence="6 7">
    <name type="scientific">Rhamnella rubrinervis</name>
    <dbReference type="NCBI Taxonomy" id="2594499"/>
    <lineage>
        <taxon>Eukaryota</taxon>
        <taxon>Viridiplantae</taxon>
        <taxon>Streptophyta</taxon>
        <taxon>Embryophyta</taxon>
        <taxon>Tracheophyta</taxon>
        <taxon>Spermatophyta</taxon>
        <taxon>Magnoliopsida</taxon>
        <taxon>eudicotyledons</taxon>
        <taxon>Gunneridae</taxon>
        <taxon>Pentapetalae</taxon>
        <taxon>rosids</taxon>
        <taxon>fabids</taxon>
        <taxon>Rosales</taxon>
        <taxon>Rhamnaceae</taxon>
        <taxon>rhamnoid group</taxon>
        <taxon>Rhamneae</taxon>
        <taxon>Rhamnella</taxon>
    </lineage>
</organism>
<dbReference type="CDD" id="cd01029">
    <property type="entry name" value="TOPRIM_primases"/>
    <property type="match status" value="1"/>
</dbReference>
<dbReference type="Gene3D" id="3.40.462.20">
    <property type="match status" value="1"/>
</dbReference>
<accession>A0A8K0ML97</accession>
<sequence>MSKQPLTAPGNMACKLGFAVEVTTLKVFRTIAEKSRTLCFPASVCPTVGVGGHFSGGGYGTLLRKYGLAADNIIDAHIVDVQGSEGGNSKITIQALFNSLFLGGVDRLIPLMENSFPELGLTREDCLEMSWIESILYFAGFPSEEESLGALLNRTVSGVPLSYKAKSDYVKQPIPEAALEGIWDKMYEEQVGGAILIFRPYGGRMDEISESETPFPHRAGNIYKIQHLIHWEKERSKVESQRHINWMRELYAYFTPYVSNNPREGYVNYRDLDIGINSNNITSYTQSSIWGIKYFKNNFNRLVHVKTRVDPTNFFRNEQSIPPLSSRVKKTVEEMAGSGLIQCVRHPLHTALFSSKRHCLRTPCTTATFFFFLFPSRASSGRVYSHSTAHPSPQANFEQRQVGTVDVPQVNVLKQKMEVLGITCTDSCVPGRYYNVLCPMCKGGQSMERSLSLHIVQNGDFAMWRCFRIDCGWAGRAFTDDRVVHDRVDKEAKSTRPKTEESLGLVPLNDKIFGFQLITYFRERMISEETLRRNGVMQLSGDKCIIAFTYKRNGLIVGCKYRTIEKRFWQEKDTEKVLYGLDDINDAAEVEGEIDKLSMEEAGLHNCVSVPGGAPKNVSKLSSLAKGTAYQYLQNCKQYFDKVCRIILATDGDMPGQALAEELARRLGKDRCWQVRWPKKDDCSCFKDANEVLNYMGPDALREVVESAEIYRSRIVD</sequence>
<dbReference type="OrthoDB" id="275278at2759"/>
<keyword evidence="4" id="KW-0325">Glycoprotein</keyword>
<dbReference type="InterPro" id="IPR036318">
    <property type="entry name" value="FAD-bd_PCMH-like_sf"/>
</dbReference>